<dbReference type="EnsemblProtists" id="EKX38192">
    <property type="protein sequence ID" value="EKX38192"/>
    <property type="gene ID" value="GUITHDRAFT_115736"/>
</dbReference>
<dbReference type="KEGG" id="gtt:GUITHDRAFT_115736"/>
<dbReference type="GeneID" id="17294917"/>
<evidence type="ECO:0000313" key="1">
    <source>
        <dbReference type="EMBL" id="EKX38192.1"/>
    </source>
</evidence>
<accession>L1IQ28</accession>
<gene>
    <name evidence="1" type="ORF">GUITHDRAFT_115736</name>
</gene>
<name>L1IQ28_GUITC</name>
<evidence type="ECO:0000313" key="3">
    <source>
        <dbReference type="Proteomes" id="UP000011087"/>
    </source>
</evidence>
<dbReference type="AlphaFoldDB" id="L1IQ28"/>
<dbReference type="PaxDb" id="55529-EKX38192"/>
<organism evidence="1">
    <name type="scientific">Guillardia theta (strain CCMP2712)</name>
    <name type="common">Cryptophyte</name>
    <dbReference type="NCBI Taxonomy" id="905079"/>
    <lineage>
        <taxon>Eukaryota</taxon>
        <taxon>Cryptophyceae</taxon>
        <taxon>Pyrenomonadales</taxon>
        <taxon>Geminigeraceae</taxon>
        <taxon>Guillardia</taxon>
    </lineage>
</organism>
<dbReference type="OrthoDB" id="10328974at2759"/>
<evidence type="ECO:0000313" key="2">
    <source>
        <dbReference type="EnsemblProtists" id="EKX38192"/>
    </source>
</evidence>
<reference evidence="1 3" key="1">
    <citation type="journal article" date="2012" name="Nature">
        <title>Algal genomes reveal evolutionary mosaicism and the fate of nucleomorphs.</title>
        <authorList>
            <consortium name="DOE Joint Genome Institute"/>
            <person name="Curtis B.A."/>
            <person name="Tanifuji G."/>
            <person name="Burki F."/>
            <person name="Gruber A."/>
            <person name="Irimia M."/>
            <person name="Maruyama S."/>
            <person name="Arias M.C."/>
            <person name="Ball S.G."/>
            <person name="Gile G.H."/>
            <person name="Hirakawa Y."/>
            <person name="Hopkins J.F."/>
            <person name="Kuo A."/>
            <person name="Rensing S.A."/>
            <person name="Schmutz J."/>
            <person name="Symeonidi A."/>
            <person name="Elias M."/>
            <person name="Eveleigh R.J."/>
            <person name="Herman E.K."/>
            <person name="Klute M.J."/>
            <person name="Nakayama T."/>
            <person name="Obornik M."/>
            <person name="Reyes-Prieto A."/>
            <person name="Armbrust E.V."/>
            <person name="Aves S.J."/>
            <person name="Beiko R.G."/>
            <person name="Coutinho P."/>
            <person name="Dacks J.B."/>
            <person name="Durnford D.G."/>
            <person name="Fast N.M."/>
            <person name="Green B.R."/>
            <person name="Grisdale C.J."/>
            <person name="Hempel F."/>
            <person name="Henrissat B."/>
            <person name="Hoppner M.P."/>
            <person name="Ishida K."/>
            <person name="Kim E."/>
            <person name="Koreny L."/>
            <person name="Kroth P.G."/>
            <person name="Liu Y."/>
            <person name="Malik S.B."/>
            <person name="Maier U.G."/>
            <person name="McRose D."/>
            <person name="Mock T."/>
            <person name="Neilson J.A."/>
            <person name="Onodera N.T."/>
            <person name="Poole A.M."/>
            <person name="Pritham E.J."/>
            <person name="Richards T.A."/>
            <person name="Rocap G."/>
            <person name="Roy S.W."/>
            <person name="Sarai C."/>
            <person name="Schaack S."/>
            <person name="Shirato S."/>
            <person name="Slamovits C.H."/>
            <person name="Spencer D.F."/>
            <person name="Suzuki S."/>
            <person name="Worden A.Z."/>
            <person name="Zauner S."/>
            <person name="Barry K."/>
            <person name="Bell C."/>
            <person name="Bharti A.K."/>
            <person name="Crow J.A."/>
            <person name="Grimwood J."/>
            <person name="Kramer R."/>
            <person name="Lindquist E."/>
            <person name="Lucas S."/>
            <person name="Salamov A."/>
            <person name="McFadden G.I."/>
            <person name="Lane C.E."/>
            <person name="Keeling P.J."/>
            <person name="Gray M.W."/>
            <person name="Grigoriev I.V."/>
            <person name="Archibald J.M."/>
        </authorList>
    </citation>
    <scope>NUCLEOTIDE SEQUENCE</scope>
    <source>
        <strain evidence="1 3">CCMP2712</strain>
    </source>
</reference>
<dbReference type="HOGENOM" id="CLU_2517364_0_0_1"/>
<protein>
    <submittedName>
        <fullName evidence="1 2">Uncharacterized protein</fullName>
    </submittedName>
</protein>
<keyword evidence="3" id="KW-1185">Reference proteome</keyword>
<dbReference type="EMBL" id="JH993051">
    <property type="protein sequence ID" value="EKX38192.1"/>
    <property type="molecule type" value="Genomic_DNA"/>
</dbReference>
<reference evidence="3" key="2">
    <citation type="submission" date="2012-11" db="EMBL/GenBank/DDBJ databases">
        <authorList>
            <person name="Kuo A."/>
            <person name="Curtis B.A."/>
            <person name="Tanifuji G."/>
            <person name="Burki F."/>
            <person name="Gruber A."/>
            <person name="Irimia M."/>
            <person name="Maruyama S."/>
            <person name="Arias M.C."/>
            <person name="Ball S.G."/>
            <person name="Gile G.H."/>
            <person name="Hirakawa Y."/>
            <person name="Hopkins J.F."/>
            <person name="Rensing S.A."/>
            <person name="Schmutz J."/>
            <person name="Symeonidi A."/>
            <person name="Elias M."/>
            <person name="Eveleigh R.J."/>
            <person name="Herman E.K."/>
            <person name="Klute M.J."/>
            <person name="Nakayama T."/>
            <person name="Obornik M."/>
            <person name="Reyes-Prieto A."/>
            <person name="Armbrust E.V."/>
            <person name="Aves S.J."/>
            <person name="Beiko R.G."/>
            <person name="Coutinho P."/>
            <person name="Dacks J.B."/>
            <person name="Durnford D.G."/>
            <person name="Fast N.M."/>
            <person name="Green B.R."/>
            <person name="Grisdale C."/>
            <person name="Hempe F."/>
            <person name="Henrissat B."/>
            <person name="Hoppner M.P."/>
            <person name="Ishida K.-I."/>
            <person name="Kim E."/>
            <person name="Koreny L."/>
            <person name="Kroth P.G."/>
            <person name="Liu Y."/>
            <person name="Malik S.-B."/>
            <person name="Maier U.G."/>
            <person name="McRose D."/>
            <person name="Mock T."/>
            <person name="Neilson J.A."/>
            <person name="Onodera N.T."/>
            <person name="Poole A.M."/>
            <person name="Pritham E.J."/>
            <person name="Richards T.A."/>
            <person name="Rocap G."/>
            <person name="Roy S.W."/>
            <person name="Sarai C."/>
            <person name="Schaack S."/>
            <person name="Shirato S."/>
            <person name="Slamovits C.H."/>
            <person name="Spencer D.F."/>
            <person name="Suzuki S."/>
            <person name="Worden A.Z."/>
            <person name="Zauner S."/>
            <person name="Barry K."/>
            <person name="Bell C."/>
            <person name="Bharti A.K."/>
            <person name="Crow J.A."/>
            <person name="Grimwood J."/>
            <person name="Kramer R."/>
            <person name="Lindquist E."/>
            <person name="Lucas S."/>
            <person name="Salamov A."/>
            <person name="McFadden G.I."/>
            <person name="Lane C.E."/>
            <person name="Keeling P.J."/>
            <person name="Gray M.W."/>
            <person name="Grigoriev I.V."/>
            <person name="Archibald J.M."/>
        </authorList>
    </citation>
    <scope>NUCLEOTIDE SEQUENCE</scope>
    <source>
        <strain evidence="3">CCMP2712</strain>
    </source>
</reference>
<proteinExistence type="predicted"/>
<sequence>MAAFTIGYQNGYSDAKKANSPGGQGYAAAYKSGLQAGLKHEENHLQFLQSMKRAREAYYAATSGGQGTAAMGVVLPSQPIDTGSL</sequence>
<reference evidence="2" key="3">
    <citation type="submission" date="2015-06" db="UniProtKB">
        <authorList>
            <consortium name="EnsemblProtists"/>
        </authorList>
    </citation>
    <scope>IDENTIFICATION</scope>
</reference>
<dbReference type="RefSeq" id="XP_005825172.1">
    <property type="nucleotide sequence ID" value="XM_005825115.1"/>
</dbReference>
<dbReference type="Proteomes" id="UP000011087">
    <property type="component" value="Unassembled WGS sequence"/>
</dbReference>